<accession>A0A5E4FQ56</accession>
<organism evidence="2 3">
    <name type="scientific">Prunus dulcis</name>
    <name type="common">Almond</name>
    <name type="synonym">Amygdalus dulcis</name>
    <dbReference type="NCBI Taxonomy" id="3755"/>
    <lineage>
        <taxon>Eukaryota</taxon>
        <taxon>Viridiplantae</taxon>
        <taxon>Streptophyta</taxon>
        <taxon>Embryophyta</taxon>
        <taxon>Tracheophyta</taxon>
        <taxon>Spermatophyta</taxon>
        <taxon>Magnoliopsida</taxon>
        <taxon>eudicotyledons</taxon>
        <taxon>Gunneridae</taxon>
        <taxon>Pentapetalae</taxon>
        <taxon>rosids</taxon>
        <taxon>fabids</taxon>
        <taxon>Rosales</taxon>
        <taxon>Rosaceae</taxon>
        <taxon>Amygdaloideae</taxon>
        <taxon>Amygdaleae</taxon>
        <taxon>Prunus</taxon>
    </lineage>
</organism>
<keyword evidence="1" id="KW-0472">Membrane</keyword>
<gene>
    <name evidence="2" type="ORF">ALMOND_2B021734</name>
</gene>
<keyword evidence="1" id="KW-1133">Transmembrane helix</keyword>
<sequence>MSLIGCGFSTKFCSFCPFRDLHHKNRSWSCFLLGFLCEPNQPFSGSEFPVMDICVFGKLGSDLFRYTLKIVCFWQAKHLILVSLRKKKNEKHLTLVTIFCNTFSKFLSFKLTNIVNIFVFVFLVSLPVES</sequence>
<evidence type="ECO:0000313" key="2">
    <source>
        <dbReference type="EMBL" id="VVA29605.1"/>
    </source>
</evidence>
<dbReference type="AlphaFoldDB" id="A0A5E4FQ56"/>
<feature type="transmembrane region" description="Helical" evidence="1">
    <location>
        <begin position="111"/>
        <end position="128"/>
    </location>
</feature>
<reference evidence="3" key="1">
    <citation type="journal article" date="2020" name="Plant J.">
        <title>Transposons played a major role in the diversification between the closely related almond and peach genomes: results from the almond genome sequence.</title>
        <authorList>
            <person name="Alioto T."/>
            <person name="Alexiou K.G."/>
            <person name="Bardil A."/>
            <person name="Barteri F."/>
            <person name="Castanera R."/>
            <person name="Cruz F."/>
            <person name="Dhingra A."/>
            <person name="Duval H."/>
            <person name="Fernandez I Marti A."/>
            <person name="Frias L."/>
            <person name="Galan B."/>
            <person name="Garcia J.L."/>
            <person name="Howad W."/>
            <person name="Gomez-Garrido J."/>
            <person name="Gut M."/>
            <person name="Julca I."/>
            <person name="Morata J."/>
            <person name="Puigdomenech P."/>
            <person name="Ribeca P."/>
            <person name="Rubio Cabetas M.J."/>
            <person name="Vlasova A."/>
            <person name="Wirthensohn M."/>
            <person name="Garcia-Mas J."/>
            <person name="Gabaldon T."/>
            <person name="Casacuberta J.M."/>
            <person name="Arus P."/>
        </authorList>
    </citation>
    <scope>NUCLEOTIDE SEQUENCE [LARGE SCALE GENOMIC DNA]</scope>
    <source>
        <strain evidence="3">cv. Texas</strain>
    </source>
</reference>
<dbReference type="OMA" id="CEPNQPF"/>
<evidence type="ECO:0000256" key="1">
    <source>
        <dbReference type="SAM" id="Phobius"/>
    </source>
</evidence>
<protein>
    <submittedName>
        <fullName evidence="2">Uncharacterized protein</fullName>
    </submittedName>
</protein>
<proteinExistence type="predicted"/>
<evidence type="ECO:0000313" key="3">
    <source>
        <dbReference type="Proteomes" id="UP000327085"/>
    </source>
</evidence>
<name>A0A5E4FQ56_PRUDU</name>
<dbReference type="Proteomes" id="UP000327085">
    <property type="component" value="Chromosome 4"/>
</dbReference>
<keyword evidence="1" id="KW-0812">Transmembrane</keyword>
<dbReference type="Gramene" id="VVA29605">
    <property type="protein sequence ID" value="VVA29605"/>
    <property type="gene ID" value="Prudul26B021734"/>
</dbReference>
<dbReference type="EMBL" id="CABIKO010000169">
    <property type="protein sequence ID" value="VVA29605.1"/>
    <property type="molecule type" value="Genomic_DNA"/>
</dbReference>